<protein>
    <submittedName>
        <fullName evidence="1">Uncharacterized protein</fullName>
    </submittedName>
</protein>
<keyword evidence="2" id="KW-1185">Reference proteome</keyword>
<reference evidence="1" key="1">
    <citation type="submission" date="2022-12" db="EMBL/GenBank/DDBJ databases">
        <title>Genome Sequence of Lasiodiplodia mahajangana.</title>
        <authorList>
            <person name="Buettner E."/>
        </authorList>
    </citation>
    <scope>NUCLEOTIDE SEQUENCE</scope>
    <source>
        <strain evidence="1">VT137</strain>
    </source>
</reference>
<dbReference type="EMBL" id="JAPUUL010000460">
    <property type="protein sequence ID" value="KAJ8130609.1"/>
    <property type="molecule type" value="Genomic_DNA"/>
</dbReference>
<proteinExistence type="predicted"/>
<evidence type="ECO:0000313" key="1">
    <source>
        <dbReference type="EMBL" id="KAJ8130609.1"/>
    </source>
</evidence>
<organism evidence="1 2">
    <name type="scientific">Lasiodiplodia mahajangana</name>
    <dbReference type="NCBI Taxonomy" id="1108764"/>
    <lineage>
        <taxon>Eukaryota</taxon>
        <taxon>Fungi</taxon>
        <taxon>Dikarya</taxon>
        <taxon>Ascomycota</taxon>
        <taxon>Pezizomycotina</taxon>
        <taxon>Dothideomycetes</taxon>
        <taxon>Dothideomycetes incertae sedis</taxon>
        <taxon>Botryosphaeriales</taxon>
        <taxon>Botryosphaeriaceae</taxon>
        <taxon>Lasiodiplodia</taxon>
    </lineage>
</organism>
<sequence>MRSFIPVALTLPLAFTHPLKSRDGPEFIITDLTATFPDTTTPYGDPTVNSVLTISVTYPDPSSTTGATLSTTCSLNWPEGVDPAPTEWTACADPTLQLRLPADGWTSTTKFTVELWETLTADGTGLDASQLIASDPGNPSDPDAYMFCLQKGKFNPLTCTLTGPLGQSQRTVVMPAVEEGSRPT</sequence>
<dbReference type="Proteomes" id="UP001153332">
    <property type="component" value="Unassembled WGS sequence"/>
</dbReference>
<gene>
    <name evidence="1" type="ORF">O1611_g3018</name>
</gene>
<name>A0ACC2JSX1_9PEZI</name>
<evidence type="ECO:0000313" key="2">
    <source>
        <dbReference type="Proteomes" id="UP001153332"/>
    </source>
</evidence>
<comment type="caution">
    <text evidence="1">The sequence shown here is derived from an EMBL/GenBank/DDBJ whole genome shotgun (WGS) entry which is preliminary data.</text>
</comment>
<accession>A0ACC2JSX1</accession>